<dbReference type="GO" id="GO:0051056">
    <property type="term" value="P:regulation of small GTPase mediated signal transduction"/>
    <property type="evidence" value="ECO:0007669"/>
    <property type="project" value="InterPro"/>
</dbReference>
<dbReference type="InterPro" id="IPR035974">
    <property type="entry name" value="Rap/Ran-GAP_sf"/>
</dbReference>
<evidence type="ECO:0000256" key="2">
    <source>
        <dbReference type="SAM" id="MobiDB-lite"/>
    </source>
</evidence>
<dbReference type="GO" id="GO:0030178">
    <property type="term" value="P:negative regulation of Wnt signaling pathway"/>
    <property type="evidence" value="ECO:0000318"/>
    <property type="project" value="GO_Central"/>
</dbReference>
<dbReference type="GO" id="GO:0046627">
    <property type="term" value="P:negative regulation of insulin receptor signaling pathway"/>
    <property type="evidence" value="ECO:0000318"/>
    <property type="project" value="GO_Central"/>
</dbReference>
<dbReference type="PRINTS" id="PR01431">
    <property type="entry name" value="TUBERIN"/>
</dbReference>
<dbReference type="Ensembl" id="ENSCINT00000014731.3">
    <property type="protein sequence ID" value="ENSCINP00000014731.3"/>
    <property type="gene ID" value="ENSCING00000007183.3"/>
</dbReference>
<dbReference type="OMA" id="LQQLSWH"/>
<dbReference type="Proteomes" id="UP000008144">
    <property type="component" value="Unassembled WGS sequence"/>
</dbReference>
<feature type="compositionally biased region" description="Polar residues" evidence="2">
    <location>
        <begin position="1120"/>
        <end position="1131"/>
    </location>
</feature>
<dbReference type="GO" id="GO:0033596">
    <property type="term" value="C:TSC1-TSC2 complex"/>
    <property type="evidence" value="ECO:0000318"/>
    <property type="project" value="GO_Central"/>
</dbReference>
<dbReference type="InterPro" id="IPR018515">
    <property type="entry name" value="Tuberin-type_domain"/>
</dbReference>
<reference evidence="5" key="1">
    <citation type="journal article" date="2002" name="Science">
        <title>The draft genome of Ciona intestinalis: insights into chordate and vertebrate origins.</title>
        <authorList>
            <person name="Dehal P."/>
            <person name="Satou Y."/>
            <person name="Campbell R.K."/>
            <person name="Chapman J."/>
            <person name="Degnan B."/>
            <person name="De Tomaso A."/>
            <person name="Davidson B."/>
            <person name="Di Gregorio A."/>
            <person name="Gelpke M."/>
            <person name="Goodstein D.M."/>
            <person name="Harafuji N."/>
            <person name="Hastings K.E."/>
            <person name="Ho I."/>
            <person name="Hotta K."/>
            <person name="Huang W."/>
            <person name="Kawashima T."/>
            <person name="Lemaire P."/>
            <person name="Martinez D."/>
            <person name="Meinertzhagen I.A."/>
            <person name="Necula S."/>
            <person name="Nonaka M."/>
            <person name="Putnam N."/>
            <person name="Rash S."/>
            <person name="Saiga H."/>
            <person name="Satake M."/>
            <person name="Terry A."/>
            <person name="Yamada L."/>
            <person name="Wang H.G."/>
            <person name="Awazu S."/>
            <person name="Azumi K."/>
            <person name="Boore J."/>
            <person name="Branno M."/>
            <person name="Chin-Bow S."/>
            <person name="DeSantis R."/>
            <person name="Doyle S."/>
            <person name="Francino P."/>
            <person name="Keys D.N."/>
            <person name="Haga S."/>
            <person name="Hayashi H."/>
            <person name="Hino K."/>
            <person name="Imai K.S."/>
            <person name="Inaba K."/>
            <person name="Kano S."/>
            <person name="Kobayashi K."/>
            <person name="Kobayashi M."/>
            <person name="Lee B.I."/>
            <person name="Makabe K.W."/>
            <person name="Manohar C."/>
            <person name="Matassi G."/>
            <person name="Medina M."/>
            <person name="Mochizuki Y."/>
            <person name="Mount S."/>
            <person name="Morishita T."/>
            <person name="Miura S."/>
            <person name="Nakayama A."/>
            <person name="Nishizaka S."/>
            <person name="Nomoto H."/>
            <person name="Ohta F."/>
            <person name="Oishi K."/>
            <person name="Rigoutsos I."/>
            <person name="Sano M."/>
            <person name="Sasaki A."/>
            <person name="Sasakura Y."/>
            <person name="Shoguchi E."/>
            <person name="Shin-i T."/>
            <person name="Spagnuolo A."/>
            <person name="Stainier D."/>
            <person name="Suzuki M.M."/>
            <person name="Tassy O."/>
            <person name="Takatori N."/>
            <person name="Tokuoka M."/>
            <person name="Yagi K."/>
            <person name="Yoshizaki F."/>
            <person name="Wada S."/>
            <person name="Zhang C."/>
            <person name="Hyatt P.D."/>
            <person name="Larimer F."/>
            <person name="Detter C."/>
            <person name="Doggett N."/>
            <person name="Glavina T."/>
            <person name="Hawkins T."/>
            <person name="Richardson P."/>
            <person name="Lucas S."/>
            <person name="Kohara Y."/>
            <person name="Levine M."/>
            <person name="Satoh N."/>
            <person name="Rokhsar D.S."/>
        </authorList>
    </citation>
    <scope>NUCLEOTIDE SEQUENCE [LARGE SCALE GENOMIC DNA]</scope>
</reference>
<dbReference type="InterPro" id="IPR024584">
    <property type="entry name" value="Tuberin_N"/>
</dbReference>
<protein>
    <recommendedName>
        <fullName evidence="3">Rap-GAP domain-containing protein</fullName>
    </recommendedName>
</protein>
<dbReference type="InParanoid" id="F6ZAD3"/>
<dbReference type="InterPro" id="IPR027107">
    <property type="entry name" value="Tuberin/Ral-act_asu"/>
</dbReference>
<evidence type="ECO:0000256" key="1">
    <source>
        <dbReference type="ARBA" id="ARBA00022468"/>
    </source>
</evidence>
<dbReference type="Gene3D" id="3.40.50.11210">
    <property type="entry name" value="Rap/Ran-GAP"/>
    <property type="match status" value="1"/>
</dbReference>
<reference evidence="4" key="2">
    <citation type="submission" date="2025-08" db="UniProtKB">
        <authorList>
            <consortium name="Ensembl"/>
        </authorList>
    </citation>
    <scope>IDENTIFICATION</scope>
</reference>
<dbReference type="SUPFAM" id="SSF111347">
    <property type="entry name" value="Rap/Ran-GAP"/>
    <property type="match status" value="1"/>
</dbReference>
<reference evidence="4" key="3">
    <citation type="submission" date="2025-09" db="UniProtKB">
        <authorList>
            <consortium name="Ensembl"/>
        </authorList>
    </citation>
    <scope>IDENTIFICATION</scope>
</reference>
<dbReference type="InterPro" id="IPR003913">
    <property type="entry name" value="Tuberin"/>
</dbReference>
<evidence type="ECO:0000313" key="4">
    <source>
        <dbReference type="Ensembl" id="ENSCINP00000014731.3"/>
    </source>
</evidence>
<name>F6ZAD3_CIOIN</name>
<dbReference type="GO" id="GO:0051726">
    <property type="term" value="P:regulation of cell cycle"/>
    <property type="evidence" value="ECO:0000318"/>
    <property type="project" value="GO_Central"/>
</dbReference>
<keyword evidence="1" id="KW-0343">GTPase activation</keyword>
<dbReference type="GO" id="GO:0005737">
    <property type="term" value="C:cytoplasm"/>
    <property type="evidence" value="ECO:0000318"/>
    <property type="project" value="GO_Central"/>
</dbReference>
<dbReference type="PROSITE" id="PS50085">
    <property type="entry name" value="RAPGAP"/>
    <property type="match status" value="1"/>
</dbReference>
<feature type="region of interest" description="Disordered" evidence="2">
    <location>
        <begin position="1104"/>
        <end position="1154"/>
    </location>
</feature>
<evidence type="ECO:0000259" key="3">
    <source>
        <dbReference type="PROSITE" id="PS50085"/>
    </source>
</evidence>
<dbReference type="PANTHER" id="PTHR10063:SF0">
    <property type="entry name" value="TUBERIN"/>
    <property type="match status" value="1"/>
</dbReference>
<dbReference type="STRING" id="7719.ENSCINP00000014731"/>
<dbReference type="InterPro" id="IPR000331">
    <property type="entry name" value="Rap/Ran_GAP_dom"/>
</dbReference>
<dbReference type="InterPro" id="IPR016024">
    <property type="entry name" value="ARM-type_fold"/>
</dbReference>
<dbReference type="HOGENOM" id="CLU_001122_0_0_1"/>
<dbReference type="GO" id="GO:0005634">
    <property type="term" value="C:nucleus"/>
    <property type="evidence" value="ECO:0007669"/>
    <property type="project" value="InterPro"/>
</dbReference>
<feature type="domain" description="Rap-GAP" evidence="3">
    <location>
        <begin position="1206"/>
        <end position="1434"/>
    </location>
</feature>
<dbReference type="FunCoup" id="F6ZAD3">
    <property type="interactions" value="45"/>
</dbReference>
<dbReference type="FunFam" id="3.40.50.11210:FF:000001">
    <property type="entry name" value="Ral GTPase-activating protein subunit alpha-1 isoform 1"/>
    <property type="match status" value="1"/>
</dbReference>
<accession>F6ZAD3</accession>
<evidence type="ECO:0000313" key="5">
    <source>
        <dbReference type="Proteomes" id="UP000008144"/>
    </source>
</evidence>
<dbReference type="PANTHER" id="PTHR10063">
    <property type="entry name" value="TUBERIN"/>
    <property type="match status" value="1"/>
</dbReference>
<dbReference type="GeneTree" id="ENSGT00950000183139"/>
<dbReference type="Pfam" id="PF03542">
    <property type="entry name" value="Tuberin"/>
    <property type="match status" value="1"/>
</dbReference>
<dbReference type="GO" id="GO:0005096">
    <property type="term" value="F:GTPase activator activity"/>
    <property type="evidence" value="ECO:0000318"/>
    <property type="project" value="GO_Central"/>
</dbReference>
<feature type="region of interest" description="Disordered" evidence="2">
    <location>
        <begin position="990"/>
        <end position="1023"/>
    </location>
</feature>
<feature type="compositionally biased region" description="Polar residues" evidence="2">
    <location>
        <begin position="1142"/>
        <end position="1154"/>
    </location>
</feature>
<dbReference type="SUPFAM" id="SSF48371">
    <property type="entry name" value="ARM repeat"/>
    <property type="match status" value="1"/>
</dbReference>
<proteinExistence type="predicted"/>
<sequence length="1434" mass="163102">NMSDNKEASSLRSRFKNLLSSHKTQTSVDVADLQQSTNSVVSDDFWLAISSNNNPEERMKRLREFERVLSNVQIDCDVIEKLWLDTKDQLLPTMDLNVRSEYFMFLKTLITKQHRHLSMLRALLYAEVGKHVFTEKSDVENVMEIIYVLTEHGKNLFMLEEEIGPHLVQWMECMGSNALYIDMLCNVIKFNSSHLTEETIHGIVRSVCTSCTSCSSVEQYECSLKVLEALITYKALPKQCTNDAINTLCHTLNIKECCDFSWNLMRNLMGTHLGYSCIQTLLEILQGDAKQETYPKIQSAIFFIGMGLWGSKCVKSLMYTPQSILPSFEYALKSHNLMLAFEVVLTCHRLVKKFGHELQVSAWDNMLNIIEKLLCILKGSKNTERVAPLKEKTHELLSIVENLCQIQAFTGSKERLNEIIEQQILHRPTESVINLLTYKMHLLSPSIENWIVKLKVLIDRFYSNDMNPAVRLQLLELEMNIVSNNFQQHEADLVEKVILPQFSNLADETNVQVIENSLKFLTRICILCTSTQYFTLLSLLKKITGSISPADPKVPKNTVLIAVASAVQGLIEIFLEKFHTSLASHSIEACEVLIQLIENYYEVENFSEQSYILWESRMKIFNTFFQIRVNNNYQARLSHVECFSSYIVCKRLQPAIVNDTDYVYLHLQRIIQICIQCMEHENYWPILQTVITNILVLLENEQIATCLSLDDIDSLMELLSNFVSSANRIAALYNKPEKRADLQLIALNVLTKLTIFYNKVDVSRQRQMLRCFELGFATKCSKQCINAITLCMIEMKPDAMIRLLPSILLRLSQMSATVHLATAVLELLSFLSQLPHLYSDFVEDQYLSVFAIALHHANPSKFSLYIVSLAHNIVSMWFVKCRLSFRSGLVQFVTRNLQTVNRNNMDDPLQHSLIESSIDLMARYVFSNSLPVMEHSALKKTKLSKSQSSTWLLGNRLITITTGVPQQNDVMTSSDPDNYYNFSPSRRKMSVEAPGKLQSTSTSDVQLSSRNRHKSSGATLRNSGNQLLPLYQHSGATVATKSRKPVTERSSTWAEICVRRPSGNSCWMMHCNQFQLVEQTQDLNSNVNSLTSEVSLQLNGESVLPVSSPQLSRPRQRSRTLGSASSNTQSAAEKAKRKLANRLQNPGQNNNASGYAAQFKSTQSKADENFSTPAFIFLQLFQTAAVEGSMHLPLLLPDTPMIDRAVQVLDRITPYDIWSTGVVYVGEYQGSDGRAILSNEHGSTRYQEFLNTLGKLVCLADCNMSHIYLGGLDQSEKEDGQFTYIWQENIMQMVFHVTTLMPNAGTDISCKQRHIGNDYVMIVYDDDTSQDYVPGCVVKGQFLSIEIIIKPKDTNFNQVELYYHKPELEVILQMTEKRIVSNDHLGMVVRQTALHANMAALAYRHKDKPGDCVSKPLSRLNQIKRIRSRAIQES</sequence>
<dbReference type="GO" id="GO:0051898">
    <property type="term" value="P:negative regulation of phosphatidylinositol 3-kinase/protein kinase B signal transduction"/>
    <property type="evidence" value="ECO:0000318"/>
    <property type="project" value="GO_Central"/>
</dbReference>
<feature type="compositionally biased region" description="Polar residues" evidence="2">
    <location>
        <begin position="997"/>
        <end position="1009"/>
    </location>
</feature>
<dbReference type="Pfam" id="PF11864">
    <property type="entry name" value="DUF3384"/>
    <property type="match status" value="1"/>
</dbReference>
<organism evidence="4 5">
    <name type="scientific">Ciona intestinalis</name>
    <name type="common">Transparent sea squirt</name>
    <name type="synonym">Ascidia intestinalis</name>
    <dbReference type="NCBI Taxonomy" id="7719"/>
    <lineage>
        <taxon>Eukaryota</taxon>
        <taxon>Metazoa</taxon>
        <taxon>Chordata</taxon>
        <taxon>Tunicata</taxon>
        <taxon>Ascidiacea</taxon>
        <taxon>Phlebobranchia</taxon>
        <taxon>Cionidae</taxon>
        <taxon>Ciona</taxon>
    </lineage>
</organism>
<feature type="compositionally biased region" description="Low complexity" evidence="2">
    <location>
        <begin position="1104"/>
        <end position="1113"/>
    </location>
</feature>
<keyword evidence="5" id="KW-1185">Reference proteome</keyword>
<dbReference type="Pfam" id="PF02145">
    <property type="entry name" value="Rap_GAP"/>
    <property type="match status" value="1"/>
</dbReference>
<dbReference type="GO" id="GO:0032007">
    <property type="term" value="P:negative regulation of TOR signaling"/>
    <property type="evidence" value="ECO:0000318"/>
    <property type="project" value="GO_Central"/>
</dbReference>